<gene>
    <name evidence="2" type="ORF">BXYJ_LOCUS14867</name>
</gene>
<dbReference type="Proteomes" id="UP000582659">
    <property type="component" value="Unassembled WGS sequence"/>
</dbReference>
<dbReference type="Proteomes" id="UP000095284">
    <property type="component" value="Unplaced"/>
</dbReference>
<evidence type="ECO:0000256" key="1">
    <source>
        <dbReference type="SAM" id="Phobius"/>
    </source>
</evidence>
<feature type="transmembrane region" description="Helical" evidence="1">
    <location>
        <begin position="301"/>
        <end position="324"/>
    </location>
</feature>
<proteinExistence type="predicted"/>
<keyword evidence="5" id="KW-1185">Reference proteome</keyword>
<organism evidence="4 6">
    <name type="scientific">Bursaphelenchus xylophilus</name>
    <name type="common">Pinewood nematode worm</name>
    <name type="synonym">Aphelenchoides xylophilus</name>
    <dbReference type="NCBI Taxonomy" id="6326"/>
    <lineage>
        <taxon>Eukaryota</taxon>
        <taxon>Metazoa</taxon>
        <taxon>Ecdysozoa</taxon>
        <taxon>Nematoda</taxon>
        <taxon>Chromadorea</taxon>
        <taxon>Rhabditida</taxon>
        <taxon>Tylenchina</taxon>
        <taxon>Tylenchomorpha</taxon>
        <taxon>Aphelenchoidea</taxon>
        <taxon>Aphelenchoididae</taxon>
        <taxon>Bursaphelenchus</taxon>
    </lineage>
</organism>
<sequence>MMNLTIDDITWMGDLLFNRSNRSIKFLDNGNIYLLNEFVEWEDIKMRLNNNWTYMVCYATSMVFNFVWFLMSLIKKKHGYYQKINIILANLAFCNFILSTGFLLYTFLIDIYYDVDSFNTLVALNEDSVFSQIWPVSKVILHKEMVESFISSQSIILFLLSLDRYCALFPNYCGFIKRAWVFLLISLTPYFFSIFLLDQDLLLLVFDKSQVKIVKLVFLLLPTLLASIFTSCSVARLMQDTYSSNPNHNLPCSATLFFLLVIQIIERFGHFLNLLHANFHVQYVVGSSDSNKVLNHYLSSFYSLCNILLLTSPLYQSVFFLITMKIYRKKMMQMGERIIKCFRCRMKPKLDYNSETMRSIIAEQRRLRNMNQ</sequence>
<feature type="transmembrane region" description="Helical" evidence="1">
    <location>
        <begin position="52"/>
        <end position="74"/>
    </location>
</feature>
<dbReference type="EMBL" id="CAJFCV020000006">
    <property type="protein sequence ID" value="CAG9130778.1"/>
    <property type="molecule type" value="Genomic_DNA"/>
</dbReference>
<evidence type="ECO:0000313" key="5">
    <source>
        <dbReference type="Proteomes" id="UP000659654"/>
    </source>
</evidence>
<reference evidence="6" key="1">
    <citation type="submission" date="2016-11" db="UniProtKB">
        <authorList>
            <consortium name="WormBaseParasite"/>
        </authorList>
    </citation>
    <scope>IDENTIFICATION</scope>
</reference>
<dbReference type="OrthoDB" id="5798401at2759"/>
<evidence type="ECO:0000313" key="2">
    <source>
        <dbReference type="EMBL" id="CAD5234776.1"/>
    </source>
</evidence>
<feature type="transmembrane region" description="Helical" evidence="1">
    <location>
        <begin position="149"/>
        <end position="167"/>
    </location>
</feature>
<dbReference type="WBParaSite" id="BXY_0314900.1">
    <property type="protein sequence ID" value="BXY_0314900.1"/>
    <property type="gene ID" value="BXY_0314900"/>
</dbReference>
<feature type="transmembrane region" description="Helical" evidence="1">
    <location>
        <begin position="86"/>
        <end position="108"/>
    </location>
</feature>
<dbReference type="Proteomes" id="UP000659654">
    <property type="component" value="Unassembled WGS sequence"/>
</dbReference>
<dbReference type="EMBL" id="CAJFDI010000006">
    <property type="protein sequence ID" value="CAD5234776.1"/>
    <property type="molecule type" value="Genomic_DNA"/>
</dbReference>
<feature type="transmembrane region" description="Helical" evidence="1">
    <location>
        <begin position="249"/>
        <end position="265"/>
    </location>
</feature>
<protein>
    <submittedName>
        <fullName evidence="2">(pine wood nematode) hypothetical protein</fullName>
    </submittedName>
</protein>
<accession>A0A1I7RR04</accession>
<evidence type="ECO:0000313" key="4">
    <source>
        <dbReference type="Proteomes" id="UP000095284"/>
    </source>
</evidence>
<feature type="transmembrane region" description="Helical" evidence="1">
    <location>
        <begin position="217"/>
        <end position="237"/>
    </location>
</feature>
<reference evidence="3" key="2">
    <citation type="submission" date="2020-08" db="EMBL/GenBank/DDBJ databases">
        <authorList>
            <person name="Kikuchi T."/>
        </authorList>
    </citation>
    <scope>NUCLEOTIDE SEQUENCE</scope>
    <source>
        <strain evidence="2">Ka4C1</strain>
    </source>
</reference>
<keyword evidence="1" id="KW-0812">Transmembrane</keyword>
<keyword evidence="1" id="KW-0472">Membrane</keyword>
<evidence type="ECO:0000313" key="3">
    <source>
        <dbReference type="EMBL" id="CAG9130778.1"/>
    </source>
</evidence>
<keyword evidence="1" id="KW-1133">Transmembrane helix</keyword>
<feature type="transmembrane region" description="Helical" evidence="1">
    <location>
        <begin position="179"/>
        <end position="197"/>
    </location>
</feature>
<evidence type="ECO:0000313" key="6">
    <source>
        <dbReference type="WBParaSite" id="BXY_0314900.1"/>
    </source>
</evidence>
<name>A0A1I7RR04_BURXY</name>
<dbReference type="AlphaFoldDB" id="A0A1I7RR04"/>